<dbReference type="Pfam" id="PF02635">
    <property type="entry name" value="DsrE"/>
    <property type="match status" value="1"/>
</dbReference>
<dbReference type="EMBL" id="JAHLQL010000001">
    <property type="protein sequence ID" value="MBU5590540.1"/>
    <property type="molecule type" value="Genomic_DNA"/>
</dbReference>
<gene>
    <name evidence="1" type="ORF">KQI89_02070</name>
</gene>
<dbReference type="PANTHER" id="PTHR37691:SF1">
    <property type="entry name" value="BLR3518 PROTEIN"/>
    <property type="match status" value="1"/>
</dbReference>
<accession>A0ABS6EXT9</accession>
<protein>
    <submittedName>
        <fullName evidence="1">DsrE family protein</fullName>
    </submittedName>
</protein>
<dbReference type="RefSeq" id="WP_216455708.1">
    <property type="nucleotide sequence ID" value="NZ_JAHLQL010000001.1"/>
</dbReference>
<organism evidence="1 2">
    <name type="scientific">Clostridium simiarum</name>
    <dbReference type="NCBI Taxonomy" id="2841506"/>
    <lineage>
        <taxon>Bacteria</taxon>
        <taxon>Bacillati</taxon>
        <taxon>Bacillota</taxon>
        <taxon>Clostridia</taxon>
        <taxon>Eubacteriales</taxon>
        <taxon>Clostridiaceae</taxon>
        <taxon>Clostridium</taxon>
    </lineage>
</organism>
<dbReference type="Proteomes" id="UP000736583">
    <property type="component" value="Unassembled WGS sequence"/>
</dbReference>
<evidence type="ECO:0000313" key="1">
    <source>
        <dbReference type="EMBL" id="MBU5590540.1"/>
    </source>
</evidence>
<keyword evidence="2" id="KW-1185">Reference proteome</keyword>
<evidence type="ECO:0000313" key="2">
    <source>
        <dbReference type="Proteomes" id="UP000736583"/>
    </source>
</evidence>
<dbReference type="PANTHER" id="PTHR37691">
    <property type="entry name" value="BLR3518 PROTEIN"/>
    <property type="match status" value="1"/>
</dbReference>
<proteinExistence type="predicted"/>
<reference evidence="1 2" key="1">
    <citation type="submission" date="2021-06" db="EMBL/GenBank/DDBJ databases">
        <authorList>
            <person name="Sun Q."/>
            <person name="Li D."/>
        </authorList>
    </citation>
    <scope>NUCLEOTIDE SEQUENCE [LARGE SCALE GENOMIC DNA]</scope>
    <source>
        <strain evidence="1 2">MSJ-4</strain>
    </source>
</reference>
<comment type="caution">
    <text evidence="1">The sequence shown here is derived from an EMBL/GenBank/DDBJ whole genome shotgun (WGS) entry which is preliminary data.</text>
</comment>
<name>A0ABS6EXT9_9CLOT</name>
<dbReference type="InterPro" id="IPR003787">
    <property type="entry name" value="Sulphur_relay_DsrE/F-like"/>
</dbReference>
<sequence>MIKYKVIFHLDENEKLPLVMSNALNLIKNIEGEEVNIEIVVNALAVKSFISEDNKYYERLKDLKSKNIRILLCKNSLKTYGIKEEELLEEIEVISSAVEYMVRKQYEGYAYLKP</sequence>